<evidence type="ECO:0000256" key="1">
    <source>
        <dbReference type="ARBA" id="ARBA00022490"/>
    </source>
</evidence>
<dbReference type="PROSITE" id="PS01131">
    <property type="entry name" value="RRNA_A_DIMETH"/>
    <property type="match status" value="1"/>
</dbReference>
<feature type="binding site" evidence="7">
    <location>
        <position position="85"/>
    </location>
    <ligand>
        <name>S-adenosyl-L-methionine</name>
        <dbReference type="ChEBI" id="CHEBI:59789"/>
    </ligand>
</feature>
<evidence type="ECO:0000313" key="10">
    <source>
        <dbReference type="Proteomes" id="UP000178964"/>
    </source>
</evidence>
<dbReference type="Pfam" id="PF00398">
    <property type="entry name" value="RrnaAD"/>
    <property type="match status" value="1"/>
</dbReference>
<dbReference type="InterPro" id="IPR011530">
    <property type="entry name" value="rRNA_adenine_dimethylase"/>
</dbReference>
<dbReference type="NCBIfam" id="TIGR00755">
    <property type="entry name" value="ksgA"/>
    <property type="match status" value="1"/>
</dbReference>
<keyword evidence="6 7" id="KW-0694">RNA-binding</keyword>
<dbReference type="Gene3D" id="1.10.8.100">
    <property type="entry name" value="Ribosomal RNA adenine dimethylase-like, domain 2"/>
    <property type="match status" value="1"/>
</dbReference>
<comment type="caution">
    <text evidence="9">The sequence shown here is derived from an EMBL/GenBank/DDBJ whole genome shotgun (WGS) entry which is preliminary data.</text>
</comment>
<dbReference type="Gene3D" id="3.40.50.150">
    <property type="entry name" value="Vaccinia Virus protein VP39"/>
    <property type="match status" value="1"/>
</dbReference>
<evidence type="ECO:0000256" key="6">
    <source>
        <dbReference type="ARBA" id="ARBA00022884"/>
    </source>
</evidence>
<proteinExistence type="inferred from homology"/>
<name>A0A1F4VQM1_UNCKA</name>
<dbReference type="InterPro" id="IPR020598">
    <property type="entry name" value="rRNA_Ade_methylase_Trfase_N"/>
</dbReference>
<feature type="binding site" evidence="7">
    <location>
        <position position="105"/>
    </location>
    <ligand>
        <name>S-adenosyl-L-methionine</name>
        <dbReference type="ChEBI" id="CHEBI:59789"/>
    </ligand>
</feature>
<dbReference type="InterPro" id="IPR023165">
    <property type="entry name" value="rRNA_Ade_diMease-like_C"/>
</dbReference>
<reference evidence="9 10" key="1">
    <citation type="journal article" date="2016" name="Nat. Commun.">
        <title>Thousands of microbial genomes shed light on interconnected biogeochemical processes in an aquifer system.</title>
        <authorList>
            <person name="Anantharaman K."/>
            <person name="Brown C.T."/>
            <person name="Hug L.A."/>
            <person name="Sharon I."/>
            <person name="Castelle C.J."/>
            <person name="Probst A.J."/>
            <person name="Thomas B.C."/>
            <person name="Singh A."/>
            <person name="Wilkins M.J."/>
            <person name="Karaoz U."/>
            <person name="Brodie E.L."/>
            <person name="Williams K.H."/>
            <person name="Hubbard S.S."/>
            <person name="Banfield J.F."/>
        </authorList>
    </citation>
    <scope>NUCLEOTIDE SEQUENCE [LARGE SCALE GENOMIC DNA]</scope>
</reference>
<dbReference type="EMBL" id="MEVK01000016">
    <property type="protein sequence ID" value="OGC59439.1"/>
    <property type="molecule type" value="Genomic_DNA"/>
</dbReference>
<evidence type="ECO:0000256" key="5">
    <source>
        <dbReference type="ARBA" id="ARBA00022691"/>
    </source>
</evidence>
<organism evidence="9 10">
    <name type="scientific">candidate division WWE3 bacterium RIFCSPLOWO2_01_FULL_42_11</name>
    <dbReference type="NCBI Taxonomy" id="1802627"/>
    <lineage>
        <taxon>Bacteria</taxon>
        <taxon>Katanobacteria</taxon>
    </lineage>
</organism>
<dbReference type="GO" id="GO:0003723">
    <property type="term" value="F:RNA binding"/>
    <property type="evidence" value="ECO:0007669"/>
    <property type="project" value="UniProtKB-UniRule"/>
</dbReference>
<keyword evidence="2" id="KW-0698">rRNA processing</keyword>
<dbReference type="CDD" id="cd02440">
    <property type="entry name" value="AdoMet_MTases"/>
    <property type="match status" value="1"/>
</dbReference>
<keyword evidence="1" id="KW-0963">Cytoplasm</keyword>
<evidence type="ECO:0000313" key="9">
    <source>
        <dbReference type="EMBL" id="OGC59439.1"/>
    </source>
</evidence>
<feature type="binding site" evidence="7">
    <location>
        <position position="13"/>
    </location>
    <ligand>
        <name>S-adenosyl-L-methionine</name>
        <dbReference type="ChEBI" id="CHEBI:59789"/>
    </ligand>
</feature>
<keyword evidence="3 7" id="KW-0489">Methyltransferase</keyword>
<evidence type="ECO:0000256" key="3">
    <source>
        <dbReference type="ARBA" id="ARBA00022603"/>
    </source>
</evidence>
<dbReference type="PROSITE" id="PS51689">
    <property type="entry name" value="SAM_RNA_A_N6_MT"/>
    <property type="match status" value="1"/>
</dbReference>
<comment type="similarity">
    <text evidence="7">Belongs to the class I-like SAM-binding methyltransferase superfamily. rRNA adenine N(6)-methyltransferase family.</text>
</comment>
<evidence type="ECO:0000259" key="8">
    <source>
        <dbReference type="SMART" id="SM00650"/>
    </source>
</evidence>
<evidence type="ECO:0000256" key="4">
    <source>
        <dbReference type="ARBA" id="ARBA00022679"/>
    </source>
</evidence>
<dbReference type="InterPro" id="IPR001737">
    <property type="entry name" value="KsgA/Erm"/>
</dbReference>
<dbReference type="PANTHER" id="PTHR11727">
    <property type="entry name" value="DIMETHYLADENOSINE TRANSFERASE"/>
    <property type="match status" value="1"/>
</dbReference>
<dbReference type="STRING" id="1802627.A3A70_01580"/>
<protein>
    <submittedName>
        <fullName evidence="9">Ribosomal RNA small subunit methyltransferase A</fullName>
    </submittedName>
</protein>
<dbReference type="SMART" id="SM00650">
    <property type="entry name" value="rADc"/>
    <property type="match status" value="1"/>
</dbReference>
<keyword evidence="5 7" id="KW-0949">S-adenosyl-L-methionine</keyword>
<feature type="binding site" evidence="7">
    <location>
        <position position="61"/>
    </location>
    <ligand>
        <name>S-adenosyl-L-methionine</name>
        <dbReference type="ChEBI" id="CHEBI:59789"/>
    </ligand>
</feature>
<dbReference type="SUPFAM" id="SSF53335">
    <property type="entry name" value="S-adenosyl-L-methionine-dependent methyltransferases"/>
    <property type="match status" value="1"/>
</dbReference>
<dbReference type="Proteomes" id="UP000178964">
    <property type="component" value="Unassembled WGS sequence"/>
</dbReference>
<evidence type="ECO:0000256" key="2">
    <source>
        <dbReference type="ARBA" id="ARBA00022552"/>
    </source>
</evidence>
<feature type="binding site" evidence="7">
    <location>
        <position position="40"/>
    </location>
    <ligand>
        <name>S-adenosyl-L-methionine</name>
        <dbReference type="ChEBI" id="CHEBI:59789"/>
    </ligand>
</feature>
<gene>
    <name evidence="9" type="ORF">A3A70_01580</name>
</gene>
<dbReference type="GO" id="GO:0000179">
    <property type="term" value="F:rRNA (adenine-N6,N6-)-dimethyltransferase activity"/>
    <property type="evidence" value="ECO:0007669"/>
    <property type="project" value="UniProtKB-UniRule"/>
</dbReference>
<keyword evidence="4 7" id="KW-0808">Transferase</keyword>
<dbReference type="AlphaFoldDB" id="A0A1F4VQM1"/>
<dbReference type="InterPro" id="IPR020596">
    <property type="entry name" value="rRNA_Ade_Mease_Trfase_CS"/>
</dbReference>
<dbReference type="PANTHER" id="PTHR11727:SF7">
    <property type="entry name" value="DIMETHYLADENOSINE TRANSFERASE-RELATED"/>
    <property type="match status" value="1"/>
</dbReference>
<accession>A0A1F4VQM1</accession>
<dbReference type="InterPro" id="IPR029063">
    <property type="entry name" value="SAM-dependent_MTases_sf"/>
</dbReference>
<sequence length="251" mass="28454">MEKIPRLKKFGQHFLKNKHIVERLVSLADVQEGDLVIEIGPGKGIVTAQLVERGAEVICLEIDARLFEFLNNRFEGYPVTLVNADALVVNFNEITKGREYKLVSSLPFQITSPLLNNIVRLSFKNQAPKITSLLIQFEVARKVTSPPPDATFMGQLMAASGELHYIQKVRKGDFSPRPEVDGGIITFRPRPDARITDIEKFGKFLHHGFLNPRKMIKHNFPEEVLIKAGVEPTLRPQALKFEDWVALYQIL</sequence>
<evidence type="ECO:0000256" key="7">
    <source>
        <dbReference type="PROSITE-ProRule" id="PRU01026"/>
    </source>
</evidence>
<feature type="domain" description="Ribosomal RNA adenine methylase transferase N-terminal" evidence="8">
    <location>
        <begin position="20"/>
        <end position="191"/>
    </location>
</feature>
<feature type="binding site" evidence="7">
    <location>
        <position position="15"/>
    </location>
    <ligand>
        <name>S-adenosyl-L-methionine</name>
        <dbReference type="ChEBI" id="CHEBI:59789"/>
    </ligand>
</feature>